<dbReference type="Proteomes" id="UP000246410">
    <property type="component" value="Unassembled WGS sequence"/>
</dbReference>
<evidence type="ECO:0000313" key="2">
    <source>
        <dbReference type="Proteomes" id="UP000246410"/>
    </source>
</evidence>
<keyword evidence="2" id="KW-1185">Reference proteome</keyword>
<dbReference type="AlphaFoldDB" id="A0A317N7K0"/>
<gene>
    <name evidence="1" type="ORF">DFR69_111227</name>
</gene>
<protein>
    <submittedName>
        <fullName evidence="1">Uncharacterized protein</fullName>
    </submittedName>
</protein>
<name>A0A317N7K0_9NOCA</name>
<dbReference type="EMBL" id="QGTL01000011">
    <property type="protein sequence ID" value="PWV71235.1"/>
    <property type="molecule type" value="Genomic_DNA"/>
</dbReference>
<proteinExistence type="predicted"/>
<organism evidence="1 2">
    <name type="scientific">Nocardia neocaledoniensis</name>
    <dbReference type="NCBI Taxonomy" id="236511"/>
    <lineage>
        <taxon>Bacteria</taxon>
        <taxon>Bacillati</taxon>
        <taxon>Actinomycetota</taxon>
        <taxon>Actinomycetes</taxon>
        <taxon>Mycobacteriales</taxon>
        <taxon>Nocardiaceae</taxon>
        <taxon>Nocardia</taxon>
    </lineage>
</organism>
<dbReference type="RefSeq" id="WP_110040309.1">
    <property type="nucleotide sequence ID" value="NZ_QGTL01000011.1"/>
</dbReference>
<evidence type="ECO:0000313" key="1">
    <source>
        <dbReference type="EMBL" id="PWV71235.1"/>
    </source>
</evidence>
<comment type="caution">
    <text evidence="1">The sequence shown here is derived from an EMBL/GenBank/DDBJ whole genome shotgun (WGS) entry which is preliminary data.</text>
</comment>
<reference evidence="1 2" key="1">
    <citation type="submission" date="2018-05" db="EMBL/GenBank/DDBJ databases">
        <title>Genomic Encyclopedia of Type Strains, Phase IV (KMG-IV): sequencing the most valuable type-strain genomes for metagenomic binning, comparative biology and taxonomic classification.</title>
        <authorList>
            <person name="Goeker M."/>
        </authorList>
    </citation>
    <scope>NUCLEOTIDE SEQUENCE [LARGE SCALE GENOMIC DNA]</scope>
    <source>
        <strain evidence="1 2">DSM 44717</strain>
    </source>
</reference>
<accession>A0A317N7K0</accession>
<sequence length="188" mass="20538">MQELDQAADRFAVGEVPDADLSLIAAEALARGLDSPALVELACLHRTDTREAPALFRTALAELGHITDSESAWAAREAAVRLRRVRGHAAVLLAEDDLDPELVSRIAHEMLAYLAAVPGGVTMELSELAYCLDLASYAVGESFRDPDEMRAEIRQWCSVLVHGPTPPSERAPAGRGILRSWWRRATRT</sequence>